<dbReference type="GO" id="GO:0003824">
    <property type="term" value="F:catalytic activity"/>
    <property type="evidence" value="ECO:0007669"/>
    <property type="project" value="InterPro"/>
</dbReference>
<feature type="domain" description="Endonuclease/exonuclease/phosphatase" evidence="1">
    <location>
        <begin position="5"/>
        <end position="145"/>
    </location>
</feature>
<dbReference type="EMBL" id="JAWXYG010000015">
    <property type="protein sequence ID" value="KAK4253792.1"/>
    <property type="molecule type" value="Genomic_DNA"/>
</dbReference>
<dbReference type="Pfam" id="PF03372">
    <property type="entry name" value="Exo_endo_phos"/>
    <property type="match status" value="1"/>
</dbReference>
<dbReference type="SUPFAM" id="SSF56219">
    <property type="entry name" value="DNase I-like"/>
    <property type="match status" value="1"/>
</dbReference>
<keyword evidence="3" id="KW-1185">Reference proteome</keyword>
<dbReference type="InterPro" id="IPR005135">
    <property type="entry name" value="Endo/exonuclease/phosphatase"/>
</dbReference>
<dbReference type="PANTHER" id="PTHR35218">
    <property type="entry name" value="RNASE H DOMAIN-CONTAINING PROTEIN"/>
    <property type="match status" value="1"/>
</dbReference>
<sequence>MNALAWNCQGLGVALTVRNLKEECFRRKPLIVFLMETKQKAKYVRKIRRRCGFQEEWLVDPVGRSGGLAIWWAESVKVEILFSSVNIIHTRVSSSVVDTPEFISFIYGPPIEEDRKLCWQEVTRISRNVNGSWLCMGDFNDILSQSEKMGGDLRAWRKILNFRSFIAGCDLDDLGYTGARFT</sequence>
<evidence type="ECO:0000313" key="2">
    <source>
        <dbReference type="EMBL" id="KAK4253792.1"/>
    </source>
</evidence>
<evidence type="ECO:0000259" key="1">
    <source>
        <dbReference type="Pfam" id="PF03372"/>
    </source>
</evidence>
<comment type="caution">
    <text evidence="2">The sequence shown here is derived from an EMBL/GenBank/DDBJ whole genome shotgun (WGS) entry which is preliminary data.</text>
</comment>
<dbReference type="Proteomes" id="UP001293593">
    <property type="component" value="Unassembled WGS sequence"/>
</dbReference>
<proteinExistence type="predicted"/>
<dbReference type="InterPro" id="IPR036691">
    <property type="entry name" value="Endo/exonu/phosph_ase_sf"/>
</dbReference>
<dbReference type="AlphaFoldDB" id="A0AAE1M5A0"/>
<accession>A0AAE1M5A0</accession>
<dbReference type="Gene3D" id="3.60.10.10">
    <property type="entry name" value="Endonuclease/exonuclease/phosphatase"/>
    <property type="match status" value="1"/>
</dbReference>
<name>A0AAE1M5A0_9FABA</name>
<protein>
    <recommendedName>
        <fullName evidence="1">Endonuclease/exonuclease/phosphatase domain-containing protein</fullName>
    </recommendedName>
</protein>
<dbReference type="PANTHER" id="PTHR35218:SF9">
    <property type="entry name" value="ENDONUCLEASE_EXONUCLEASE_PHOSPHATASE DOMAIN-CONTAINING PROTEIN"/>
    <property type="match status" value="1"/>
</dbReference>
<reference evidence="2" key="1">
    <citation type="submission" date="2023-10" db="EMBL/GenBank/DDBJ databases">
        <title>Chromosome-level genome of the transformable northern wattle, Acacia crassicarpa.</title>
        <authorList>
            <person name="Massaro I."/>
            <person name="Sinha N.R."/>
            <person name="Poethig S."/>
            <person name="Leichty A.R."/>
        </authorList>
    </citation>
    <scope>NUCLEOTIDE SEQUENCE</scope>
    <source>
        <strain evidence="2">Acra3RX</strain>
        <tissue evidence="2">Leaf</tissue>
    </source>
</reference>
<organism evidence="2 3">
    <name type="scientific">Acacia crassicarpa</name>
    <name type="common">northern wattle</name>
    <dbReference type="NCBI Taxonomy" id="499986"/>
    <lineage>
        <taxon>Eukaryota</taxon>
        <taxon>Viridiplantae</taxon>
        <taxon>Streptophyta</taxon>
        <taxon>Embryophyta</taxon>
        <taxon>Tracheophyta</taxon>
        <taxon>Spermatophyta</taxon>
        <taxon>Magnoliopsida</taxon>
        <taxon>eudicotyledons</taxon>
        <taxon>Gunneridae</taxon>
        <taxon>Pentapetalae</taxon>
        <taxon>rosids</taxon>
        <taxon>fabids</taxon>
        <taxon>Fabales</taxon>
        <taxon>Fabaceae</taxon>
        <taxon>Caesalpinioideae</taxon>
        <taxon>mimosoid clade</taxon>
        <taxon>Acacieae</taxon>
        <taxon>Acacia</taxon>
    </lineage>
</organism>
<gene>
    <name evidence="2" type="ORF">QN277_010422</name>
</gene>
<evidence type="ECO:0000313" key="3">
    <source>
        <dbReference type="Proteomes" id="UP001293593"/>
    </source>
</evidence>